<keyword evidence="3" id="KW-1185">Reference proteome</keyword>
<protein>
    <submittedName>
        <fullName evidence="2">Uncharacterized protein</fullName>
    </submittedName>
</protein>
<name>L7JYZ7_TRAHO</name>
<dbReference type="HOGENOM" id="CLU_1846501_0_0_1"/>
<accession>L7JYZ7</accession>
<dbReference type="Proteomes" id="UP000011185">
    <property type="component" value="Unassembled WGS sequence"/>
</dbReference>
<evidence type="ECO:0000256" key="1">
    <source>
        <dbReference type="SAM" id="MobiDB-lite"/>
    </source>
</evidence>
<feature type="region of interest" description="Disordered" evidence="1">
    <location>
        <begin position="120"/>
        <end position="139"/>
    </location>
</feature>
<dbReference type="InParanoid" id="L7JYZ7"/>
<reference evidence="2 3" key="1">
    <citation type="journal article" date="2012" name="PLoS Pathog.">
        <title>The genome of the obligate intracellular parasite Trachipleistophora hominis: new insights into microsporidian genome dynamics and reductive evolution.</title>
        <authorList>
            <person name="Heinz E."/>
            <person name="Williams T.A."/>
            <person name="Nakjang S."/>
            <person name="Noel C.J."/>
            <person name="Swan D.C."/>
            <person name="Goldberg A.V."/>
            <person name="Harris S.R."/>
            <person name="Weinmaier T."/>
            <person name="Markert S."/>
            <person name="Becher D."/>
            <person name="Bernhardt J."/>
            <person name="Dagan T."/>
            <person name="Hacker C."/>
            <person name="Lucocq J.M."/>
            <person name="Schweder T."/>
            <person name="Rattei T."/>
            <person name="Hall N."/>
            <person name="Hirt R.P."/>
            <person name="Embley T.M."/>
        </authorList>
    </citation>
    <scope>NUCLEOTIDE SEQUENCE [LARGE SCALE GENOMIC DNA]</scope>
</reference>
<dbReference type="EMBL" id="JH993832">
    <property type="protein sequence ID" value="ELQ76663.1"/>
    <property type="molecule type" value="Genomic_DNA"/>
</dbReference>
<proteinExistence type="predicted"/>
<organism evidence="2 3">
    <name type="scientific">Trachipleistophora hominis</name>
    <name type="common">Microsporidian parasite</name>
    <dbReference type="NCBI Taxonomy" id="72359"/>
    <lineage>
        <taxon>Eukaryota</taxon>
        <taxon>Fungi</taxon>
        <taxon>Fungi incertae sedis</taxon>
        <taxon>Microsporidia</taxon>
        <taxon>Pleistophoridae</taxon>
        <taxon>Trachipleistophora</taxon>
    </lineage>
</organism>
<gene>
    <name evidence="2" type="ORF">THOM_0382</name>
</gene>
<evidence type="ECO:0000313" key="3">
    <source>
        <dbReference type="Proteomes" id="UP000011185"/>
    </source>
</evidence>
<sequence>MWNALTPNDNVSFFRSSFDDISESKFSVRNVDDNPIVYDQEKFESLSCESRMMNECDPREASRIIPKGRVMELRDVCESRMMNECGPCEASRIIPKGRVMKLRDKYESYIQEAISDKKKLTEWESQHVHPRGKPESNKS</sequence>
<dbReference type="VEuPathDB" id="MicrosporidiaDB:THOM_0382"/>
<evidence type="ECO:0000313" key="2">
    <source>
        <dbReference type="EMBL" id="ELQ76663.1"/>
    </source>
</evidence>
<dbReference type="AlphaFoldDB" id="L7JYZ7"/>